<accession>A0ABV1N486</accession>
<dbReference type="EMBL" id="JBEGCI010000005">
    <property type="protein sequence ID" value="MEQ6888533.1"/>
    <property type="molecule type" value="Genomic_DNA"/>
</dbReference>
<dbReference type="Proteomes" id="UP001472978">
    <property type="component" value="Unassembled WGS sequence"/>
</dbReference>
<evidence type="ECO:0000313" key="2">
    <source>
        <dbReference type="EMBL" id="MEQ6888534.1"/>
    </source>
</evidence>
<comment type="caution">
    <text evidence="1">The sequence shown here is derived from an EMBL/GenBank/DDBJ whole genome shotgun (WGS) entry which is preliminary data.</text>
</comment>
<evidence type="ECO:0000313" key="1">
    <source>
        <dbReference type="EMBL" id="MEQ6888533.1"/>
    </source>
</evidence>
<dbReference type="RefSeq" id="WP_349758065.1">
    <property type="nucleotide sequence ID" value="NZ_JBEGCI010000005.1"/>
</dbReference>
<evidence type="ECO:0000313" key="3">
    <source>
        <dbReference type="Proteomes" id="UP001472978"/>
    </source>
</evidence>
<proteinExistence type="predicted"/>
<protein>
    <submittedName>
        <fullName evidence="1">Uncharacterized protein</fullName>
    </submittedName>
</protein>
<organism evidence="1 3">
    <name type="scientific">Halomonas pelophila</name>
    <dbReference type="NCBI Taxonomy" id="3151122"/>
    <lineage>
        <taxon>Bacteria</taxon>
        <taxon>Pseudomonadati</taxon>
        <taxon>Pseudomonadota</taxon>
        <taxon>Gammaproteobacteria</taxon>
        <taxon>Oceanospirillales</taxon>
        <taxon>Halomonadaceae</taxon>
        <taxon>Halomonas</taxon>
    </lineage>
</organism>
<name>A0ABV1N486_9GAMM</name>
<keyword evidence="3" id="KW-1185">Reference proteome</keyword>
<gene>
    <name evidence="1" type="ORF">ABE957_07590</name>
    <name evidence="2" type="ORF">ABE957_07595</name>
</gene>
<sequence length="49" mass="5292">MSQNLMSISTRALPARSYWTTADYCAYPVASMESEALALPDTLPPGVTL</sequence>
<reference evidence="1 3" key="1">
    <citation type="submission" date="2024-05" db="EMBL/GenBank/DDBJ databases">
        <title>Halomonas sp. CS7 16S ribosomal RNA gene Genome sequencing and assembly.</title>
        <authorList>
            <person name="Yook S."/>
        </authorList>
    </citation>
    <scope>NUCLEOTIDE SEQUENCE [LARGE SCALE GENOMIC DNA]</scope>
    <source>
        <strain evidence="1 3">CS7</strain>
    </source>
</reference>
<dbReference type="EMBL" id="JBEGCI010000005">
    <property type="protein sequence ID" value="MEQ6888534.1"/>
    <property type="molecule type" value="Genomic_DNA"/>
</dbReference>